<organism evidence="2 3">
    <name type="scientific">Trifolium medium</name>
    <dbReference type="NCBI Taxonomy" id="97028"/>
    <lineage>
        <taxon>Eukaryota</taxon>
        <taxon>Viridiplantae</taxon>
        <taxon>Streptophyta</taxon>
        <taxon>Embryophyta</taxon>
        <taxon>Tracheophyta</taxon>
        <taxon>Spermatophyta</taxon>
        <taxon>Magnoliopsida</taxon>
        <taxon>eudicotyledons</taxon>
        <taxon>Gunneridae</taxon>
        <taxon>Pentapetalae</taxon>
        <taxon>rosids</taxon>
        <taxon>fabids</taxon>
        <taxon>Fabales</taxon>
        <taxon>Fabaceae</taxon>
        <taxon>Papilionoideae</taxon>
        <taxon>50 kb inversion clade</taxon>
        <taxon>NPAAA clade</taxon>
        <taxon>Hologalegina</taxon>
        <taxon>IRL clade</taxon>
        <taxon>Trifolieae</taxon>
        <taxon>Trifolium</taxon>
    </lineage>
</organism>
<proteinExistence type="predicted"/>
<feature type="region of interest" description="Disordered" evidence="1">
    <location>
        <begin position="1"/>
        <end position="53"/>
    </location>
</feature>
<feature type="compositionally biased region" description="Polar residues" evidence="1">
    <location>
        <begin position="41"/>
        <end position="53"/>
    </location>
</feature>
<accession>A0A392W6X7</accession>
<comment type="caution">
    <text evidence="2">The sequence shown here is derived from an EMBL/GenBank/DDBJ whole genome shotgun (WGS) entry which is preliminary data.</text>
</comment>
<dbReference type="AlphaFoldDB" id="A0A392W6X7"/>
<keyword evidence="3" id="KW-1185">Reference proteome</keyword>
<evidence type="ECO:0000256" key="1">
    <source>
        <dbReference type="SAM" id="MobiDB-lite"/>
    </source>
</evidence>
<name>A0A392W6X7_9FABA</name>
<feature type="non-terminal residue" evidence="2">
    <location>
        <position position="53"/>
    </location>
</feature>
<evidence type="ECO:0000313" key="2">
    <source>
        <dbReference type="EMBL" id="MCI96394.1"/>
    </source>
</evidence>
<feature type="compositionally biased region" description="Basic and acidic residues" evidence="1">
    <location>
        <begin position="9"/>
        <end position="19"/>
    </location>
</feature>
<sequence>MSQNTDSTQFKDESAEVVKTRSKSKTETSTVVVDAKPISTVPATDSQQKSTKS</sequence>
<dbReference type="Proteomes" id="UP000265520">
    <property type="component" value="Unassembled WGS sequence"/>
</dbReference>
<evidence type="ECO:0000313" key="3">
    <source>
        <dbReference type="Proteomes" id="UP000265520"/>
    </source>
</evidence>
<dbReference type="EMBL" id="LXQA011413643">
    <property type="protein sequence ID" value="MCI96394.1"/>
    <property type="molecule type" value="Genomic_DNA"/>
</dbReference>
<reference evidence="2 3" key="1">
    <citation type="journal article" date="2018" name="Front. Plant Sci.">
        <title>Red Clover (Trifolium pratense) and Zigzag Clover (T. medium) - A Picture of Genomic Similarities and Differences.</title>
        <authorList>
            <person name="Dluhosova J."/>
            <person name="Istvanek J."/>
            <person name="Nedelnik J."/>
            <person name="Repkova J."/>
        </authorList>
    </citation>
    <scope>NUCLEOTIDE SEQUENCE [LARGE SCALE GENOMIC DNA]</scope>
    <source>
        <strain evidence="3">cv. 10/8</strain>
        <tissue evidence="2">Leaf</tissue>
    </source>
</reference>
<protein>
    <submittedName>
        <fullName evidence="2">Uncharacterized protein</fullName>
    </submittedName>
</protein>